<dbReference type="InterPro" id="IPR010179">
    <property type="entry name" value="CRISPR-assoc_prot_Cse3"/>
</dbReference>
<protein>
    <submittedName>
        <fullName evidence="1">Type I-E CRISPR-associated protein Cas6/Cse3/CasE</fullName>
    </submittedName>
</protein>
<sequence length="109" mass="12379">MMYLTRIDLRPQVRAIQRAMGDCQQMRRLVSGLFQSGRKESEILYRLRADRGMTAQYLYSTTPVDQSALTAGMAFAGERDLTDWLKELGQIWRGDLLTAPTKKVAAEGH</sequence>
<name>A0A923LTS9_9FIRM</name>
<reference evidence="1" key="1">
    <citation type="submission" date="2020-08" db="EMBL/GenBank/DDBJ databases">
        <title>Genome public.</title>
        <authorList>
            <person name="Liu C."/>
            <person name="Sun Q."/>
        </authorList>
    </citation>
    <scope>NUCLEOTIDE SEQUENCE</scope>
    <source>
        <strain evidence="1">NSJ-28</strain>
    </source>
</reference>
<evidence type="ECO:0000313" key="1">
    <source>
        <dbReference type="EMBL" id="MBC5724533.1"/>
    </source>
</evidence>
<accession>A0A923LTS9</accession>
<organism evidence="1 2">
    <name type="scientific">Agathobaculum faecis</name>
    <dbReference type="NCBI Taxonomy" id="2763013"/>
    <lineage>
        <taxon>Bacteria</taxon>
        <taxon>Bacillati</taxon>
        <taxon>Bacillota</taxon>
        <taxon>Clostridia</taxon>
        <taxon>Eubacteriales</taxon>
        <taxon>Butyricicoccaceae</taxon>
        <taxon>Agathobaculum</taxon>
    </lineage>
</organism>
<comment type="caution">
    <text evidence="1">The sequence shown here is derived from an EMBL/GenBank/DDBJ whole genome shotgun (WGS) entry which is preliminary data.</text>
</comment>
<proteinExistence type="predicted"/>
<dbReference type="EMBL" id="JACOPL010000003">
    <property type="protein sequence ID" value="MBC5724533.1"/>
    <property type="molecule type" value="Genomic_DNA"/>
</dbReference>
<keyword evidence="2" id="KW-1185">Reference proteome</keyword>
<dbReference type="RefSeq" id="WP_161804780.1">
    <property type="nucleotide sequence ID" value="NZ_JACOPL010000003.1"/>
</dbReference>
<evidence type="ECO:0000313" key="2">
    <source>
        <dbReference type="Proteomes" id="UP000606499"/>
    </source>
</evidence>
<dbReference type="Proteomes" id="UP000606499">
    <property type="component" value="Unassembled WGS sequence"/>
</dbReference>
<dbReference type="Gene3D" id="3.30.70.1200">
    <property type="entry name" value="Crispr-associated protein, domain 1"/>
    <property type="match status" value="1"/>
</dbReference>
<dbReference type="SUPFAM" id="SSF117987">
    <property type="entry name" value="CRISPR-associated protein"/>
    <property type="match status" value="1"/>
</dbReference>
<dbReference type="AlphaFoldDB" id="A0A923LTS9"/>
<dbReference type="Pfam" id="PF08798">
    <property type="entry name" value="CRISPR_assoc"/>
    <property type="match status" value="1"/>
</dbReference>
<gene>
    <name evidence="1" type="ORF">H8S45_03490</name>
</gene>